<dbReference type="PANTHER" id="PTHR28259">
    <property type="entry name" value="FLUORIDE EXPORT PROTEIN 1-RELATED"/>
    <property type="match status" value="1"/>
</dbReference>
<keyword evidence="10" id="KW-0915">Sodium</keyword>
<dbReference type="GO" id="GO:0005886">
    <property type="term" value="C:plasma membrane"/>
    <property type="evidence" value="ECO:0007669"/>
    <property type="project" value="UniProtKB-SubCell"/>
</dbReference>
<dbReference type="AlphaFoldDB" id="A0A7C4KJ20"/>
<organism evidence="11">
    <name type="scientific">Anaerolinea thermolimosa</name>
    <dbReference type="NCBI Taxonomy" id="229919"/>
    <lineage>
        <taxon>Bacteria</taxon>
        <taxon>Bacillati</taxon>
        <taxon>Chloroflexota</taxon>
        <taxon>Anaerolineae</taxon>
        <taxon>Anaerolineales</taxon>
        <taxon>Anaerolineaceae</taxon>
        <taxon>Anaerolinea</taxon>
    </lineage>
</organism>
<dbReference type="HAMAP" id="MF_00454">
    <property type="entry name" value="FluC"/>
    <property type="match status" value="1"/>
</dbReference>
<keyword evidence="2 10" id="KW-1003">Cell membrane</keyword>
<accession>A0A7C4KJ20</accession>
<reference evidence="11" key="1">
    <citation type="journal article" date="2020" name="mSystems">
        <title>Genome- and Community-Level Interaction Insights into Carbon Utilization and Element Cycling Functions of Hydrothermarchaeota in Hydrothermal Sediment.</title>
        <authorList>
            <person name="Zhou Z."/>
            <person name="Liu Y."/>
            <person name="Xu W."/>
            <person name="Pan J."/>
            <person name="Luo Z.H."/>
            <person name="Li M."/>
        </authorList>
    </citation>
    <scope>NUCLEOTIDE SEQUENCE [LARGE SCALE GENOMIC DNA]</scope>
    <source>
        <strain evidence="11">SpSt-573</strain>
    </source>
</reference>
<dbReference type="GO" id="GO:0046872">
    <property type="term" value="F:metal ion binding"/>
    <property type="evidence" value="ECO:0007669"/>
    <property type="project" value="UniProtKB-KW"/>
</dbReference>
<evidence type="ECO:0000256" key="5">
    <source>
        <dbReference type="ARBA" id="ARBA00023136"/>
    </source>
</evidence>
<comment type="function">
    <text evidence="9 10">Fluoride-specific ion channel. Important for reducing fluoride concentration in the cell, thus reducing its toxicity.</text>
</comment>
<evidence type="ECO:0000256" key="3">
    <source>
        <dbReference type="ARBA" id="ARBA00022692"/>
    </source>
</evidence>
<keyword evidence="10" id="KW-0406">Ion transport</keyword>
<dbReference type="GO" id="GO:0140114">
    <property type="term" value="P:cellular detoxification of fluoride"/>
    <property type="evidence" value="ECO:0007669"/>
    <property type="project" value="UniProtKB-UniRule"/>
</dbReference>
<evidence type="ECO:0000256" key="2">
    <source>
        <dbReference type="ARBA" id="ARBA00022475"/>
    </source>
</evidence>
<dbReference type="PANTHER" id="PTHR28259:SF1">
    <property type="entry name" value="FLUORIDE EXPORT PROTEIN 1-RELATED"/>
    <property type="match status" value="1"/>
</dbReference>
<evidence type="ECO:0000256" key="6">
    <source>
        <dbReference type="ARBA" id="ARBA00023303"/>
    </source>
</evidence>
<dbReference type="Pfam" id="PF02537">
    <property type="entry name" value="CRCB"/>
    <property type="match status" value="1"/>
</dbReference>
<evidence type="ECO:0000256" key="1">
    <source>
        <dbReference type="ARBA" id="ARBA00004651"/>
    </source>
</evidence>
<keyword evidence="3 10" id="KW-0812">Transmembrane</keyword>
<feature type="binding site" evidence="10">
    <location>
        <position position="83"/>
    </location>
    <ligand>
        <name>Na(+)</name>
        <dbReference type="ChEBI" id="CHEBI:29101"/>
        <note>structural</note>
    </ligand>
</feature>
<comment type="catalytic activity">
    <reaction evidence="8">
        <text>fluoride(in) = fluoride(out)</text>
        <dbReference type="Rhea" id="RHEA:76159"/>
        <dbReference type="ChEBI" id="CHEBI:17051"/>
    </reaction>
    <physiologicalReaction direction="left-to-right" evidence="8">
        <dbReference type="Rhea" id="RHEA:76160"/>
    </physiologicalReaction>
</comment>
<evidence type="ECO:0000256" key="4">
    <source>
        <dbReference type="ARBA" id="ARBA00022989"/>
    </source>
</evidence>
<sequence>MRFWRSRSLETFLLISLGAVLGANLRYWVGGWAAERLGAQFPFGTLMINLTGSLILGFFLTLATQRFLIDPRWRVFFTIGFLGSYTTFSTYTYESVALMTTGHWVTGLLNLLGSALLGGLAAGVGVWLGRLV</sequence>
<comment type="caution">
    <text evidence="11">The sequence shown here is derived from an EMBL/GenBank/DDBJ whole genome shotgun (WGS) entry which is preliminary data.</text>
</comment>
<feature type="transmembrane region" description="Helical" evidence="10">
    <location>
        <begin position="12"/>
        <end position="29"/>
    </location>
</feature>
<keyword evidence="5 10" id="KW-0472">Membrane</keyword>
<comment type="subcellular location">
    <subcellularLocation>
        <location evidence="1 10">Cell membrane</location>
        <topology evidence="1 10">Multi-pass membrane protein</topology>
    </subcellularLocation>
</comment>
<feature type="transmembrane region" description="Helical" evidence="10">
    <location>
        <begin position="41"/>
        <end position="63"/>
    </location>
</feature>
<proteinExistence type="inferred from homology"/>
<feature type="binding site" evidence="10">
    <location>
        <position position="86"/>
    </location>
    <ligand>
        <name>Na(+)</name>
        <dbReference type="ChEBI" id="CHEBI:29101"/>
        <note>structural</note>
    </ligand>
</feature>
<comment type="similarity">
    <text evidence="7 10">Belongs to the fluoride channel Fluc/FEX (TC 1.A.43) family.</text>
</comment>
<dbReference type="NCBIfam" id="TIGR00494">
    <property type="entry name" value="crcB"/>
    <property type="match status" value="1"/>
</dbReference>
<evidence type="ECO:0000256" key="10">
    <source>
        <dbReference type="HAMAP-Rule" id="MF_00454"/>
    </source>
</evidence>
<protein>
    <recommendedName>
        <fullName evidence="10">Fluoride-specific ion channel FluC</fullName>
    </recommendedName>
</protein>
<evidence type="ECO:0000256" key="7">
    <source>
        <dbReference type="ARBA" id="ARBA00035120"/>
    </source>
</evidence>
<name>A0A7C4KJ20_9CHLR</name>
<evidence type="ECO:0000256" key="9">
    <source>
        <dbReference type="ARBA" id="ARBA00049940"/>
    </source>
</evidence>
<feature type="transmembrane region" description="Helical" evidence="10">
    <location>
        <begin position="105"/>
        <end position="128"/>
    </location>
</feature>
<dbReference type="EMBL" id="DSYK01000717">
    <property type="protein sequence ID" value="HGS23022.1"/>
    <property type="molecule type" value="Genomic_DNA"/>
</dbReference>
<keyword evidence="10" id="KW-0813">Transport</keyword>
<comment type="activity regulation">
    <text evidence="10">Na(+) is not transported, but it plays an essential structural role and its presence is essential for fluoride channel function.</text>
</comment>
<keyword evidence="6 10" id="KW-0407">Ion channel</keyword>
<dbReference type="GO" id="GO:0062054">
    <property type="term" value="F:fluoride channel activity"/>
    <property type="evidence" value="ECO:0007669"/>
    <property type="project" value="UniProtKB-UniRule"/>
</dbReference>
<gene>
    <name evidence="10 11" type="primary">crcB</name>
    <name evidence="10" type="synonym">fluC</name>
    <name evidence="11" type="ORF">ENT37_14305</name>
</gene>
<dbReference type="InterPro" id="IPR003691">
    <property type="entry name" value="FluC"/>
</dbReference>
<evidence type="ECO:0000256" key="8">
    <source>
        <dbReference type="ARBA" id="ARBA00035585"/>
    </source>
</evidence>
<evidence type="ECO:0000313" key="11">
    <source>
        <dbReference type="EMBL" id="HGS23022.1"/>
    </source>
</evidence>
<keyword evidence="4 10" id="KW-1133">Transmembrane helix</keyword>
<keyword evidence="10" id="KW-0479">Metal-binding</keyword>
<feature type="transmembrane region" description="Helical" evidence="10">
    <location>
        <begin position="75"/>
        <end position="93"/>
    </location>
</feature>